<protein>
    <recommendedName>
        <fullName evidence="5">DUF1264-domain-containing protein</fullName>
    </recommendedName>
</protein>
<organism evidence="3 4">
    <name type="scientific">Orbilia oligospora</name>
    <name type="common">Nematode-trapping fungus</name>
    <name type="synonym">Arthrobotrys oligospora</name>
    <dbReference type="NCBI Taxonomy" id="2813651"/>
    <lineage>
        <taxon>Eukaryota</taxon>
        <taxon>Fungi</taxon>
        <taxon>Dikarya</taxon>
        <taxon>Ascomycota</taxon>
        <taxon>Pezizomycotina</taxon>
        <taxon>Orbiliomycetes</taxon>
        <taxon>Orbiliales</taxon>
        <taxon>Orbiliaceae</taxon>
        <taxon>Orbilia</taxon>
    </lineage>
</organism>
<comment type="caution">
    <text evidence="3">The sequence shown here is derived from an EMBL/GenBank/DDBJ whole genome shotgun (WGS) entry which is preliminary data.</text>
</comment>
<evidence type="ECO:0000313" key="4">
    <source>
        <dbReference type="Proteomes" id="UP000614610"/>
    </source>
</evidence>
<dbReference type="AlphaFoldDB" id="A0A8H8UWA2"/>
<accession>A0A8H8UWA2</accession>
<dbReference type="Pfam" id="PF06884">
    <property type="entry name" value="DUF1264"/>
    <property type="match status" value="1"/>
</dbReference>
<evidence type="ECO:0000256" key="2">
    <source>
        <dbReference type="SAM" id="MobiDB-lite"/>
    </source>
</evidence>
<sequence>MASKIAGAIAGKNASTVGSALEVQSLFQPLGAAWLHGIHVYVNDTSRWISAHHFCSPLGEDMRQCLIFDSHEQGARLIGIEYLITEKIFSTLPESEKKLWHTHNYEVKSGILAMPQPSISPIPAAAWDVLEDAEMKELIKMYGKTYHLWQVDKHDVPMGEPQLMSTYTKEDQVPSGLRTALEKRDKELGIITAEKKERRQGIKKADTDKCDEVDQAWKKA</sequence>
<proteinExistence type="inferred from homology"/>
<evidence type="ECO:0000313" key="3">
    <source>
        <dbReference type="EMBL" id="KAF3199990.1"/>
    </source>
</evidence>
<dbReference type="PANTHER" id="PTHR31360:SF0">
    <property type="entry name" value="OIL BODY-ASSOCIATED PROTEIN 1B"/>
    <property type="match status" value="1"/>
</dbReference>
<dbReference type="EMBL" id="WIWT01000112">
    <property type="protein sequence ID" value="KAF3199990.1"/>
    <property type="molecule type" value="Genomic_DNA"/>
</dbReference>
<dbReference type="PANTHER" id="PTHR31360">
    <property type="match status" value="1"/>
</dbReference>
<name>A0A8H8UWA2_ORBOL</name>
<feature type="region of interest" description="Disordered" evidence="2">
    <location>
        <begin position="197"/>
        <end position="220"/>
    </location>
</feature>
<comment type="similarity">
    <text evidence="1">Belongs to the OBAP family.</text>
</comment>
<reference evidence="3" key="1">
    <citation type="submission" date="2019-06" db="EMBL/GenBank/DDBJ databases">
        <authorList>
            <person name="Palmer J.M."/>
        </authorList>
    </citation>
    <scope>NUCLEOTIDE SEQUENCE</scope>
    <source>
        <strain evidence="3">TWF679</strain>
    </source>
</reference>
<dbReference type="Proteomes" id="UP000614610">
    <property type="component" value="Unassembled WGS sequence"/>
</dbReference>
<evidence type="ECO:0000256" key="1">
    <source>
        <dbReference type="ARBA" id="ARBA00009740"/>
    </source>
</evidence>
<evidence type="ECO:0008006" key="5">
    <source>
        <dbReference type="Google" id="ProtNLM"/>
    </source>
</evidence>
<dbReference type="InterPro" id="IPR010686">
    <property type="entry name" value="OBAP-like"/>
</dbReference>
<gene>
    <name evidence="3" type="ORF">TWF679_001117</name>
</gene>
<dbReference type="OrthoDB" id="1901244at2759"/>